<dbReference type="SUPFAM" id="SSF81296">
    <property type="entry name" value="E set domains"/>
    <property type="match status" value="1"/>
</dbReference>
<dbReference type="AlphaFoldDB" id="A0A1W1WTM7"/>
<dbReference type="InterPro" id="IPR032640">
    <property type="entry name" value="AMPK1_CBM"/>
</dbReference>
<sequence>MIKIHPKSITFILQTEANEVKIKGSWNDWKAEPMMRKDGVFTKTKRLKPGTYEFGYEVDGRWLADETLPTTPSPYGSLNSVLKVEP</sequence>
<gene>
    <name evidence="3" type="ORF">SAMN05660197_1496</name>
</gene>
<keyword evidence="3" id="KW-0808">Transferase</keyword>
<dbReference type="STRING" id="1069081.SAMN05660197_1496"/>
<reference evidence="4" key="1">
    <citation type="submission" date="2017-04" db="EMBL/GenBank/DDBJ databases">
        <authorList>
            <person name="Varghese N."/>
            <person name="Submissions S."/>
        </authorList>
    </citation>
    <scope>NUCLEOTIDE SEQUENCE [LARGE SCALE GENOMIC DNA]</scope>
    <source>
        <strain evidence="4">DSM 16512</strain>
    </source>
</reference>
<keyword evidence="3" id="KW-0418">Kinase</keyword>
<accession>A0A1W1WTM7</accession>
<dbReference type="InterPro" id="IPR014756">
    <property type="entry name" value="Ig_E-set"/>
</dbReference>
<keyword evidence="4" id="KW-1185">Reference proteome</keyword>
<dbReference type="Proteomes" id="UP000192602">
    <property type="component" value="Unassembled WGS sequence"/>
</dbReference>
<name>A0A1W1WTM7_9BACT</name>
<dbReference type="Pfam" id="PF16561">
    <property type="entry name" value="AMPK1_CBM"/>
    <property type="match status" value="1"/>
</dbReference>
<feature type="domain" description="AMP-activated protein kinase glycogen-binding" evidence="2">
    <location>
        <begin position="10"/>
        <end position="85"/>
    </location>
</feature>
<comment type="similarity">
    <text evidence="1">Belongs to the 5'-AMP-activated protein kinase beta subunit family.</text>
</comment>
<dbReference type="EMBL" id="FWWZ01000001">
    <property type="protein sequence ID" value="SMC09674.1"/>
    <property type="molecule type" value="Genomic_DNA"/>
</dbReference>
<proteinExistence type="inferred from homology"/>
<dbReference type="GO" id="GO:0016301">
    <property type="term" value="F:kinase activity"/>
    <property type="evidence" value="ECO:0007669"/>
    <property type="project" value="UniProtKB-KW"/>
</dbReference>
<evidence type="ECO:0000313" key="3">
    <source>
        <dbReference type="EMBL" id="SMC09674.1"/>
    </source>
</evidence>
<dbReference type="RefSeq" id="WP_084275890.1">
    <property type="nucleotide sequence ID" value="NZ_AP026671.1"/>
</dbReference>
<dbReference type="PANTHER" id="PTHR10343:SF84">
    <property type="entry name" value="5'-AMP-ACTIVATED PROTEIN KINASE SUBUNIT BETA-1"/>
    <property type="match status" value="1"/>
</dbReference>
<evidence type="ECO:0000256" key="1">
    <source>
        <dbReference type="ARBA" id="ARBA00010926"/>
    </source>
</evidence>
<dbReference type="InterPro" id="IPR013783">
    <property type="entry name" value="Ig-like_fold"/>
</dbReference>
<evidence type="ECO:0000313" key="4">
    <source>
        <dbReference type="Proteomes" id="UP000192602"/>
    </source>
</evidence>
<dbReference type="PANTHER" id="PTHR10343">
    <property type="entry name" value="5'-AMP-ACTIVATED PROTEIN KINASE , BETA SUBUNIT"/>
    <property type="match status" value="1"/>
</dbReference>
<dbReference type="OrthoDB" id="9811945at2"/>
<evidence type="ECO:0000259" key="2">
    <source>
        <dbReference type="Pfam" id="PF16561"/>
    </source>
</evidence>
<dbReference type="InterPro" id="IPR050827">
    <property type="entry name" value="CRP1_MDG1_kinase"/>
</dbReference>
<dbReference type="Gene3D" id="2.60.40.10">
    <property type="entry name" value="Immunoglobulins"/>
    <property type="match status" value="1"/>
</dbReference>
<protein>
    <submittedName>
        <fullName evidence="3">Glycogen recognition site of AMP-activated protein kinase</fullName>
    </submittedName>
</protein>
<dbReference type="CDD" id="cd02859">
    <property type="entry name" value="E_set_AMPKbeta_like_N"/>
    <property type="match status" value="1"/>
</dbReference>
<organism evidence="3 4">
    <name type="scientific">Nitratiruptor tergarcus DSM 16512</name>
    <dbReference type="NCBI Taxonomy" id="1069081"/>
    <lineage>
        <taxon>Bacteria</taxon>
        <taxon>Pseudomonadati</taxon>
        <taxon>Campylobacterota</taxon>
        <taxon>Epsilonproteobacteria</taxon>
        <taxon>Nautiliales</taxon>
        <taxon>Nitratiruptoraceae</taxon>
        <taxon>Nitratiruptor</taxon>
    </lineage>
</organism>